<sequence>MSWNLANRPADERQAQEDEKSRLFEFWQQNLERAKIEAGKLFGERARRKGRWDDWVRGEIDALSPPEYQALVRREVDRLVAVER</sequence>
<dbReference type="AlphaFoldDB" id="A0A1A9KGP6"/>
<accession>A0A1A9KGP6</accession>
<dbReference type="EMBL" id="CP015878">
    <property type="protein sequence ID" value="ANI16747.1"/>
    <property type="molecule type" value="Genomic_DNA"/>
</dbReference>
<gene>
    <name evidence="1" type="ORF">A9C11_23490</name>
</gene>
<reference evidence="1 2" key="1">
    <citation type="submission" date="2016-05" db="EMBL/GenBank/DDBJ databases">
        <title>Genome Sequence of Pseudomonas citronellolis Strain SJTE-3, an Estrogens and Persistent Organic Pollutants degradation strain.</title>
        <authorList>
            <person name="Liang R."/>
        </authorList>
    </citation>
    <scope>NUCLEOTIDE SEQUENCE [LARGE SCALE GENOMIC DNA]</scope>
    <source>
        <strain evidence="1 2">SJTE-3</strain>
    </source>
</reference>
<organism evidence="1 2">
    <name type="scientific">Pseudomonas citronellolis</name>
    <dbReference type="NCBI Taxonomy" id="53408"/>
    <lineage>
        <taxon>Bacteria</taxon>
        <taxon>Pseudomonadati</taxon>
        <taxon>Pseudomonadota</taxon>
        <taxon>Gammaproteobacteria</taxon>
        <taxon>Pseudomonadales</taxon>
        <taxon>Pseudomonadaceae</taxon>
        <taxon>Pseudomonas</taxon>
    </lineage>
</organism>
<proteinExistence type="predicted"/>
<evidence type="ECO:0000313" key="2">
    <source>
        <dbReference type="Proteomes" id="UP000077748"/>
    </source>
</evidence>
<dbReference type="Proteomes" id="UP000077748">
    <property type="component" value="Chromosome"/>
</dbReference>
<name>A0A1A9KGP6_9PSED</name>
<dbReference type="RefSeq" id="WP_064584000.1">
    <property type="nucleotide sequence ID" value="NZ_CP015878.1"/>
</dbReference>
<evidence type="ECO:0000313" key="1">
    <source>
        <dbReference type="EMBL" id="ANI16747.1"/>
    </source>
</evidence>
<protein>
    <submittedName>
        <fullName evidence="1">Uncharacterized protein</fullName>
    </submittedName>
</protein>